<accession>A0A8J2VNF9</accession>
<evidence type="ECO:0000313" key="1">
    <source>
        <dbReference type="EMBL" id="GGE32461.1"/>
    </source>
</evidence>
<dbReference type="RefSeq" id="WP_188689717.1">
    <property type="nucleotide sequence ID" value="NZ_BMIR01000002.1"/>
</dbReference>
<dbReference type="EMBL" id="BMIR01000002">
    <property type="protein sequence ID" value="GGE32461.1"/>
    <property type="molecule type" value="Genomic_DNA"/>
</dbReference>
<proteinExistence type="predicted"/>
<comment type="caution">
    <text evidence="1">The sequence shown here is derived from an EMBL/GenBank/DDBJ whole genome shotgun (WGS) entry which is preliminary data.</text>
</comment>
<reference evidence="1" key="2">
    <citation type="submission" date="2020-09" db="EMBL/GenBank/DDBJ databases">
        <authorList>
            <person name="Sun Q."/>
            <person name="Zhou Y."/>
        </authorList>
    </citation>
    <scope>NUCLEOTIDE SEQUENCE</scope>
    <source>
        <strain evidence="1">CGMCC 1.15371</strain>
    </source>
</reference>
<keyword evidence="2" id="KW-1185">Reference proteome</keyword>
<dbReference type="AlphaFoldDB" id="A0A8J2VNF9"/>
<name>A0A8J2VNF9_9BACL</name>
<sequence length="75" mass="8328">MSTGSVNQSGNAIVTVQVDTRPFAYAMLSSLYASGRFSIQELNAMLDTFQSLDATNGQTRFYEGENTLHNLNLYR</sequence>
<evidence type="ECO:0000313" key="2">
    <source>
        <dbReference type="Proteomes" id="UP000628775"/>
    </source>
</evidence>
<gene>
    <name evidence="1" type="ORF">GCM10011391_08930</name>
</gene>
<protein>
    <submittedName>
        <fullName evidence="1">Uncharacterized protein</fullName>
    </submittedName>
</protein>
<organism evidence="1 2">
    <name type="scientific">Pullulanibacillus camelliae</name>
    <dbReference type="NCBI Taxonomy" id="1707096"/>
    <lineage>
        <taxon>Bacteria</taxon>
        <taxon>Bacillati</taxon>
        <taxon>Bacillota</taxon>
        <taxon>Bacilli</taxon>
        <taxon>Bacillales</taxon>
        <taxon>Sporolactobacillaceae</taxon>
        <taxon>Pullulanibacillus</taxon>
    </lineage>
</organism>
<reference evidence="1" key="1">
    <citation type="journal article" date="2014" name="Int. J. Syst. Evol. Microbiol.">
        <title>Complete genome sequence of Corynebacterium casei LMG S-19264T (=DSM 44701T), isolated from a smear-ripened cheese.</title>
        <authorList>
            <consortium name="US DOE Joint Genome Institute (JGI-PGF)"/>
            <person name="Walter F."/>
            <person name="Albersmeier A."/>
            <person name="Kalinowski J."/>
            <person name="Ruckert C."/>
        </authorList>
    </citation>
    <scope>NUCLEOTIDE SEQUENCE</scope>
    <source>
        <strain evidence="1">CGMCC 1.15371</strain>
    </source>
</reference>
<dbReference type="Proteomes" id="UP000628775">
    <property type="component" value="Unassembled WGS sequence"/>
</dbReference>